<evidence type="ECO:0000313" key="2">
    <source>
        <dbReference type="Proteomes" id="UP001363151"/>
    </source>
</evidence>
<organism evidence="1 2">
    <name type="scientific">Aureococcus anophagefferens</name>
    <name type="common">Harmful bloom alga</name>
    <dbReference type="NCBI Taxonomy" id="44056"/>
    <lineage>
        <taxon>Eukaryota</taxon>
        <taxon>Sar</taxon>
        <taxon>Stramenopiles</taxon>
        <taxon>Ochrophyta</taxon>
        <taxon>Pelagophyceae</taxon>
        <taxon>Pelagomonadales</taxon>
        <taxon>Pelagomonadaceae</taxon>
        <taxon>Aureococcus</taxon>
    </lineage>
</organism>
<proteinExistence type="predicted"/>
<protein>
    <submittedName>
        <fullName evidence="1">Uncharacterized protein</fullName>
    </submittedName>
</protein>
<keyword evidence="2" id="KW-1185">Reference proteome</keyword>
<evidence type="ECO:0000313" key="1">
    <source>
        <dbReference type="EMBL" id="KAK7239233.1"/>
    </source>
</evidence>
<reference evidence="1 2" key="1">
    <citation type="submission" date="2024-03" db="EMBL/GenBank/DDBJ databases">
        <title>Aureococcus anophagefferens CCMP1851 and Kratosvirus quantuckense: Draft genome of a second virus-susceptible host strain in the model system.</title>
        <authorList>
            <person name="Chase E."/>
            <person name="Truchon A.R."/>
            <person name="Schepens W."/>
            <person name="Wilhelm S.W."/>
        </authorList>
    </citation>
    <scope>NUCLEOTIDE SEQUENCE [LARGE SCALE GENOMIC DNA]</scope>
    <source>
        <strain evidence="1 2">CCMP1851</strain>
    </source>
</reference>
<accession>A0ABR1FV47</accession>
<dbReference type="Proteomes" id="UP001363151">
    <property type="component" value="Unassembled WGS sequence"/>
</dbReference>
<sequence>MKLFVALACLVGGAHAAMSVRFTSDFDAGTEISNVQLLNEEEGYGECSSSGTGGDAPQFLLHGGKNFGFNGIEFECAFTVTYPDGNSCDCKYGVDMSIWLGSENEFKVTGCSCFYSKDHPSTLWDIPNNNDPVGEAFMTESTSARAEVALEIAAPRAALRGAAVA</sequence>
<comment type="caution">
    <text evidence="1">The sequence shown here is derived from an EMBL/GenBank/DDBJ whole genome shotgun (WGS) entry which is preliminary data.</text>
</comment>
<name>A0ABR1FV47_AURAN</name>
<dbReference type="EMBL" id="JBBJCI010000224">
    <property type="protein sequence ID" value="KAK7239233.1"/>
    <property type="molecule type" value="Genomic_DNA"/>
</dbReference>
<dbReference type="KEGG" id="aaf:AURANDRAFT_61094"/>
<gene>
    <name evidence="1" type="ORF">SO694_00025015</name>
</gene>